<gene>
    <name evidence="1" type="ORF">TM448B01315_0008</name>
</gene>
<protein>
    <submittedName>
        <fullName evidence="1">Uncharacterized protein</fullName>
    </submittedName>
</protein>
<sequence>MGSGIKQSNLKTGYRIVGVFATAAAYLSDRNVTSASEGDIFYNTTNDRLETYDGSSWSPAGMSGIGPGSLDAAANIGTKITIDAAFSGGIEIEATDAIIATDGQLLLLDNDDVGSDVHCLELTNAGSAPSIQITGTSGDDIQGTADAWAVTTAGLATFGGGIDLLDDDNLRFGTSQDVVIDWNQTNLLIEAATQDTGQIRIGSTNAMDLSIYASTNTQIALFDVSTAILEMNGWDINLQDDDILQFGDSNDVTLTWDQTNLLIEANADDTGAIRLGSTNSMDLSIYGSTNTNIALWDVSTAVLELNGWDINLQDDDILQFGDAADVTITWDQTKLVITGDDQRLDFGVSGAGFDMYWMTEDTGNYIFWDEDNSRMDLVDVDLRLDDDARLYFGSDADVYFGWDNTNGELDFVGNLNITGTLTISGAFDMGNIAFGDDEELRFGNSSDFVFHYDSVAANLLIDAAAANDIVDFGSSIATDLILHGTTATYDVHWDSSENTLGFLDDAVLSFGGTAASPDVEIMWDQTKLKITGNTKAINFGIDDQGMDVLFYGATIGAYMLWDESVDQLVLAGATELSLNDGVEILFGTGAAANVGDFKMYTDGTDLFIQEVAAAAGLILKLGASGKGLDVQFYGDNATYDMLWDQSANSLLFADNAKLALGTGSDVTVKWDATNLLIEAATEDTGVIKIGATNAIDLTIYNSGTTQTSYASFDCGAAELILDGYDLGLQDDDILQFGDANDITMTWDQSKLVVDGLTVDTAISIGQTTNLDLVIYGDTSTDAVTFDTSAEDVQLNGFDLTLQDDDILNFGDADDISIKWDQSKLVIDGATTNTSIAIGLTNNQDILIYGDNTNKTDIVTYDTSAELVKLDGFDLQVNDGDIIQFGDAGTTDCYITWDATRLQIVPSSNVFIGDKTNYVSISSAGVLTQTGTATIVCNLNTTSYSGLVLPTHATLSPKGVNAGTTGAIMYEQDASVLWVCASGTTWLSTAALS</sequence>
<proteinExistence type="predicted"/>
<dbReference type="EMBL" id="MT144733">
    <property type="protein sequence ID" value="QJH98438.1"/>
    <property type="molecule type" value="Genomic_DNA"/>
</dbReference>
<organism evidence="1">
    <name type="scientific">viral metagenome</name>
    <dbReference type="NCBI Taxonomy" id="1070528"/>
    <lineage>
        <taxon>unclassified sequences</taxon>
        <taxon>metagenomes</taxon>
        <taxon>organismal metagenomes</taxon>
    </lineage>
</organism>
<evidence type="ECO:0000313" key="1">
    <source>
        <dbReference type="EMBL" id="QJH98438.1"/>
    </source>
</evidence>
<dbReference type="AlphaFoldDB" id="A0A6M3XKI9"/>
<reference evidence="1" key="1">
    <citation type="submission" date="2020-03" db="EMBL/GenBank/DDBJ databases">
        <title>The deep terrestrial virosphere.</title>
        <authorList>
            <person name="Holmfeldt K."/>
            <person name="Nilsson E."/>
            <person name="Simone D."/>
            <person name="Lopez-Fernandez M."/>
            <person name="Wu X."/>
            <person name="de Brujin I."/>
            <person name="Lundin D."/>
            <person name="Andersson A."/>
            <person name="Bertilsson S."/>
            <person name="Dopson M."/>
        </authorList>
    </citation>
    <scope>NUCLEOTIDE SEQUENCE</scope>
    <source>
        <strain evidence="1">TM448B01315</strain>
    </source>
</reference>
<name>A0A6M3XKI9_9ZZZZ</name>
<accession>A0A6M3XKI9</accession>